<evidence type="ECO:0000256" key="1">
    <source>
        <dbReference type="SAM" id="Coils"/>
    </source>
</evidence>
<dbReference type="Pfam" id="PF12685">
    <property type="entry name" value="SpoIIIAH"/>
    <property type="match status" value="1"/>
</dbReference>
<feature type="transmembrane region" description="Helical" evidence="2">
    <location>
        <begin position="7"/>
        <end position="26"/>
    </location>
</feature>
<dbReference type="Gene3D" id="1.10.287.4300">
    <property type="entry name" value="Stage III sporulation protein AH-like"/>
    <property type="match status" value="1"/>
</dbReference>
<dbReference type="AlphaFoldDB" id="A0A2W1LG54"/>
<dbReference type="InterPro" id="IPR024232">
    <property type="entry name" value="SpoIIIAH"/>
</dbReference>
<feature type="coiled-coil region" evidence="1">
    <location>
        <begin position="130"/>
        <end position="160"/>
    </location>
</feature>
<dbReference type="Proteomes" id="UP000249522">
    <property type="component" value="Unassembled WGS sequence"/>
</dbReference>
<organism evidence="3 4">
    <name type="scientific">Paenibacillus sambharensis</name>
    <dbReference type="NCBI Taxonomy" id="1803190"/>
    <lineage>
        <taxon>Bacteria</taxon>
        <taxon>Bacillati</taxon>
        <taxon>Bacillota</taxon>
        <taxon>Bacilli</taxon>
        <taxon>Bacillales</taxon>
        <taxon>Paenibacillaceae</taxon>
        <taxon>Paenibacillus</taxon>
    </lineage>
</organism>
<name>A0A2W1LG54_9BACL</name>
<keyword evidence="2" id="KW-0812">Transmembrane</keyword>
<proteinExistence type="predicted"/>
<evidence type="ECO:0008006" key="5">
    <source>
        <dbReference type="Google" id="ProtNLM"/>
    </source>
</evidence>
<comment type="caution">
    <text evidence="3">The sequence shown here is derived from an EMBL/GenBank/DDBJ whole genome shotgun (WGS) entry which is preliminary data.</text>
</comment>
<protein>
    <recommendedName>
        <fullName evidence="5">SpoIIIAH-like family protein</fullName>
    </recommendedName>
</protein>
<evidence type="ECO:0000256" key="2">
    <source>
        <dbReference type="SAM" id="Phobius"/>
    </source>
</evidence>
<dbReference type="OrthoDB" id="2665883at2"/>
<keyword evidence="2" id="KW-1133">Transmembrane helix</keyword>
<reference evidence="3 4" key="1">
    <citation type="submission" date="2018-06" db="EMBL/GenBank/DDBJ databases">
        <title>Paenibacillus imtechensis sp. nov.</title>
        <authorList>
            <person name="Pinnaka A.K."/>
            <person name="Singh H."/>
            <person name="Kaur M."/>
        </authorList>
    </citation>
    <scope>NUCLEOTIDE SEQUENCE [LARGE SCALE GENOMIC DNA]</scope>
    <source>
        <strain evidence="3 4">SMB1</strain>
    </source>
</reference>
<keyword evidence="1" id="KW-0175">Coiled coil</keyword>
<evidence type="ECO:0000313" key="3">
    <source>
        <dbReference type="EMBL" id="PZD93434.1"/>
    </source>
</evidence>
<dbReference type="InterPro" id="IPR038503">
    <property type="entry name" value="SpoIIIAH_sf"/>
</dbReference>
<dbReference type="EMBL" id="QKRB01000057">
    <property type="protein sequence ID" value="PZD93434.1"/>
    <property type="molecule type" value="Genomic_DNA"/>
</dbReference>
<keyword evidence="2" id="KW-0472">Membrane</keyword>
<keyword evidence="4" id="KW-1185">Reference proteome</keyword>
<accession>A0A2W1LG54</accession>
<dbReference type="RefSeq" id="WP_111149103.1">
    <property type="nucleotide sequence ID" value="NZ_QKRB01000057.1"/>
</dbReference>
<evidence type="ECO:0000313" key="4">
    <source>
        <dbReference type="Proteomes" id="UP000249522"/>
    </source>
</evidence>
<gene>
    <name evidence="3" type="ORF">DNH61_22675</name>
</gene>
<sequence length="208" mass="22941">MNTKRQTVWLVSMLSLMVVLSAYYLFTEDLDSGSGSLTADTVQQTELQDGVEVSEGPAGADWLAESEAQNGKGTGALTDEEVLKGLETMGAETGGDEFEKYLYARNEEFQKEMDRLMGIVSDTKHDDTEATAALEELDKLEQMEEKLTSIEMELQNSFSKVAIAEENGTYKVLVESEQLERSEAADIINKVTDTMEVPASQVSVQYIP</sequence>